<evidence type="ECO:0000256" key="1">
    <source>
        <dbReference type="SAM" id="MobiDB-lite"/>
    </source>
</evidence>
<feature type="compositionally biased region" description="Low complexity" evidence="1">
    <location>
        <begin position="56"/>
        <end position="72"/>
    </location>
</feature>
<keyword evidence="3" id="KW-1185">Reference proteome</keyword>
<organism evidence="2 3">
    <name type="scientific">Aldrovandia affinis</name>
    <dbReference type="NCBI Taxonomy" id="143900"/>
    <lineage>
        <taxon>Eukaryota</taxon>
        <taxon>Metazoa</taxon>
        <taxon>Chordata</taxon>
        <taxon>Craniata</taxon>
        <taxon>Vertebrata</taxon>
        <taxon>Euteleostomi</taxon>
        <taxon>Actinopterygii</taxon>
        <taxon>Neopterygii</taxon>
        <taxon>Teleostei</taxon>
        <taxon>Notacanthiformes</taxon>
        <taxon>Halosauridae</taxon>
        <taxon>Aldrovandia</taxon>
    </lineage>
</organism>
<dbReference type="Proteomes" id="UP001221898">
    <property type="component" value="Unassembled WGS sequence"/>
</dbReference>
<accession>A0AAD7VWB4</accession>
<dbReference type="EMBL" id="JAINUG010002090">
    <property type="protein sequence ID" value="KAJ8351082.1"/>
    <property type="molecule type" value="Genomic_DNA"/>
</dbReference>
<dbReference type="AlphaFoldDB" id="A0AAD7VWB4"/>
<sequence>MGDGLVRRAVDRGAGLVERGTVMTGRALDPTLHRTANLRVIHPAQTSPPAPTTELAPSGPGPTWATGATGAT</sequence>
<comment type="caution">
    <text evidence="2">The sequence shown here is derived from an EMBL/GenBank/DDBJ whole genome shotgun (WGS) entry which is preliminary data.</text>
</comment>
<proteinExistence type="predicted"/>
<gene>
    <name evidence="2" type="ORF">AAFF_G00153060</name>
</gene>
<reference evidence="2" key="1">
    <citation type="journal article" date="2023" name="Science">
        <title>Genome structures resolve the early diversification of teleost fishes.</title>
        <authorList>
            <person name="Parey E."/>
            <person name="Louis A."/>
            <person name="Montfort J."/>
            <person name="Bouchez O."/>
            <person name="Roques C."/>
            <person name="Iampietro C."/>
            <person name="Lluch J."/>
            <person name="Castinel A."/>
            <person name="Donnadieu C."/>
            <person name="Desvignes T."/>
            <person name="Floi Bucao C."/>
            <person name="Jouanno E."/>
            <person name="Wen M."/>
            <person name="Mejri S."/>
            <person name="Dirks R."/>
            <person name="Jansen H."/>
            <person name="Henkel C."/>
            <person name="Chen W.J."/>
            <person name="Zahm M."/>
            <person name="Cabau C."/>
            <person name="Klopp C."/>
            <person name="Thompson A.W."/>
            <person name="Robinson-Rechavi M."/>
            <person name="Braasch I."/>
            <person name="Lecointre G."/>
            <person name="Bobe J."/>
            <person name="Postlethwait J.H."/>
            <person name="Berthelot C."/>
            <person name="Roest Crollius H."/>
            <person name="Guiguen Y."/>
        </authorList>
    </citation>
    <scope>NUCLEOTIDE SEQUENCE</scope>
    <source>
        <strain evidence="2">NC1722</strain>
    </source>
</reference>
<evidence type="ECO:0000313" key="2">
    <source>
        <dbReference type="EMBL" id="KAJ8351082.1"/>
    </source>
</evidence>
<protein>
    <submittedName>
        <fullName evidence="2">Uncharacterized protein</fullName>
    </submittedName>
</protein>
<evidence type="ECO:0000313" key="3">
    <source>
        <dbReference type="Proteomes" id="UP001221898"/>
    </source>
</evidence>
<name>A0AAD7VWB4_9TELE</name>
<feature type="region of interest" description="Disordered" evidence="1">
    <location>
        <begin position="41"/>
        <end position="72"/>
    </location>
</feature>